<keyword evidence="3" id="KW-0479">Metal-binding</keyword>
<dbReference type="InterPro" id="IPR013785">
    <property type="entry name" value="Aldolase_TIM"/>
</dbReference>
<organism evidence="7 8">
    <name type="scientific">Gemmata massiliana</name>
    <dbReference type="NCBI Taxonomy" id="1210884"/>
    <lineage>
        <taxon>Bacteria</taxon>
        <taxon>Pseudomonadati</taxon>
        <taxon>Planctomycetota</taxon>
        <taxon>Planctomycetia</taxon>
        <taxon>Gemmatales</taxon>
        <taxon>Gemmataceae</taxon>
        <taxon>Gemmata</taxon>
    </lineage>
</organism>
<dbReference type="PANTHER" id="PTHR11228">
    <property type="entry name" value="RADICAL SAM DOMAIN PROTEIN"/>
    <property type="match status" value="1"/>
</dbReference>
<dbReference type="SUPFAM" id="SSF102114">
    <property type="entry name" value="Radical SAM enzymes"/>
    <property type="match status" value="1"/>
</dbReference>
<evidence type="ECO:0000256" key="3">
    <source>
        <dbReference type="ARBA" id="ARBA00022723"/>
    </source>
</evidence>
<dbReference type="SFLD" id="SFLDG01067">
    <property type="entry name" value="SPASM/twitch_domain_containing"/>
    <property type="match status" value="1"/>
</dbReference>
<dbReference type="KEGG" id="gms:SOIL9_33630"/>
<keyword evidence="2" id="KW-0949">S-adenosyl-L-methionine</keyword>
<name>A0A6P2CZE0_9BACT</name>
<evidence type="ECO:0000256" key="4">
    <source>
        <dbReference type="ARBA" id="ARBA00023004"/>
    </source>
</evidence>
<evidence type="ECO:0000256" key="1">
    <source>
        <dbReference type="ARBA" id="ARBA00001966"/>
    </source>
</evidence>
<dbReference type="SFLD" id="SFLDS00029">
    <property type="entry name" value="Radical_SAM"/>
    <property type="match status" value="1"/>
</dbReference>
<dbReference type="InterPro" id="IPR058240">
    <property type="entry name" value="rSAM_sf"/>
</dbReference>
<dbReference type="Proteomes" id="UP000464178">
    <property type="component" value="Chromosome"/>
</dbReference>
<dbReference type="InterPro" id="IPR050377">
    <property type="entry name" value="Radical_SAM_PqqE_MftC-like"/>
</dbReference>
<dbReference type="PROSITE" id="PS51918">
    <property type="entry name" value="RADICAL_SAM"/>
    <property type="match status" value="1"/>
</dbReference>
<sequence length="391" mass="44363">MPPNSKEHVRFNYLKKLFRTEIRSDLNAFARGELKGPLLIEFDPTTACNYSCPECISAGLLNKERIPTERIVSLIREFARAGVKGIIFIGGGEPLAHKCMPDPIRQSHELGIAVGLTTNGSLIGRHLDVLAECVSWTRVSMDAATETTYLTFRPNKIKDSFAKVVKNIEDLAKRKRGSLGYSFLVMQRQHPPVTVDGLGLPCRRESITNAHEIYQAARLAKEIGCDYFEFKPMVDSAHYLLTFSPELRALIDEQHRRCLELQDDGFEIIAPKSIEYLHRTDNPVQPKTYATCPTMELRTLVTPSGIYPCPYHRGRGDKRLGTVDDSPFDEFWESDARKTAMTLIDPRRDCGFYCIRHDNNLVLGAIRDLHRLNIPLLDHIEETEGIDDPFF</sequence>
<evidence type="ECO:0000256" key="2">
    <source>
        <dbReference type="ARBA" id="ARBA00022691"/>
    </source>
</evidence>
<comment type="cofactor">
    <cofactor evidence="1">
        <name>[4Fe-4S] cluster</name>
        <dbReference type="ChEBI" id="CHEBI:49883"/>
    </cofactor>
</comment>
<dbReference type="RefSeq" id="WP_162668899.1">
    <property type="nucleotide sequence ID" value="NZ_LR593886.1"/>
</dbReference>
<keyword evidence="8" id="KW-1185">Reference proteome</keyword>
<dbReference type="GO" id="GO:0003824">
    <property type="term" value="F:catalytic activity"/>
    <property type="evidence" value="ECO:0007669"/>
    <property type="project" value="InterPro"/>
</dbReference>
<dbReference type="GO" id="GO:0051536">
    <property type="term" value="F:iron-sulfur cluster binding"/>
    <property type="evidence" value="ECO:0007669"/>
    <property type="project" value="UniProtKB-KW"/>
</dbReference>
<dbReference type="EMBL" id="LR593886">
    <property type="protein sequence ID" value="VTR94351.1"/>
    <property type="molecule type" value="Genomic_DNA"/>
</dbReference>
<dbReference type="InterPro" id="IPR007197">
    <property type="entry name" value="rSAM"/>
</dbReference>
<proteinExistence type="predicted"/>
<dbReference type="Pfam" id="PF04055">
    <property type="entry name" value="Radical_SAM"/>
    <property type="match status" value="1"/>
</dbReference>
<evidence type="ECO:0000313" key="7">
    <source>
        <dbReference type="EMBL" id="VTR94351.1"/>
    </source>
</evidence>
<accession>A0A6P2CZE0</accession>
<reference evidence="7 8" key="1">
    <citation type="submission" date="2019-05" db="EMBL/GenBank/DDBJ databases">
        <authorList>
            <consortium name="Science for Life Laboratories"/>
        </authorList>
    </citation>
    <scope>NUCLEOTIDE SEQUENCE [LARGE SCALE GENOMIC DNA]</scope>
    <source>
        <strain evidence="7">Soil9</strain>
    </source>
</reference>
<feature type="domain" description="Radical SAM core" evidence="6">
    <location>
        <begin position="32"/>
        <end position="272"/>
    </location>
</feature>
<dbReference type="PANTHER" id="PTHR11228:SF7">
    <property type="entry name" value="PQQA PEPTIDE CYCLASE"/>
    <property type="match status" value="1"/>
</dbReference>
<evidence type="ECO:0000259" key="6">
    <source>
        <dbReference type="PROSITE" id="PS51918"/>
    </source>
</evidence>
<dbReference type="Gene3D" id="3.20.20.70">
    <property type="entry name" value="Aldolase class I"/>
    <property type="match status" value="1"/>
</dbReference>
<protein>
    <recommendedName>
        <fullName evidence="6">Radical SAM core domain-containing protein</fullName>
    </recommendedName>
</protein>
<dbReference type="CDD" id="cd01335">
    <property type="entry name" value="Radical_SAM"/>
    <property type="match status" value="1"/>
</dbReference>
<evidence type="ECO:0000256" key="5">
    <source>
        <dbReference type="ARBA" id="ARBA00023014"/>
    </source>
</evidence>
<evidence type="ECO:0000313" key="8">
    <source>
        <dbReference type="Proteomes" id="UP000464178"/>
    </source>
</evidence>
<keyword evidence="5" id="KW-0411">Iron-sulfur</keyword>
<gene>
    <name evidence="7" type="ORF">SOIL9_33630</name>
</gene>
<dbReference type="AlphaFoldDB" id="A0A6P2CZE0"/>
<dbReference type="GO" id="GO:0046872">
    <property type="term" value="F:metal ion binding"/>
    <property type="evidence" value="ECO:0007669"/>
    <property type="project" value="UniProtKB-KW"/>
</dbReference>
<keyword evidence="4" id="KW-0408">Iron</keyword>